<protein>
    <recommendedName>
        <fullName evidence="1">Methyltransferase domain-containing protein</fullName>
    </recommendedName>
</protein>
<keyword evidence="3" id="KW-1185">Reference proteome</keyword>
<dbReference type="Gene3D" id="3.40.50.150">
    <property type="entry name" value="Vaccinia Virus protein VP39"/>
    <property type="match status" value="1"/>
</dbReference>
<sequence length="234" mass="25418">MTDQPDDFERARDETVRYHEELYASADLGDAGTWLANPHPLLTAALALLPSDRAVTAYDLGAGIGRHTMPMLERLPAGSTVYAVDLLPSALAQLETEVPAGVSTVLHTVTADLDDFDFAAPADLVFAFSAIEHLPRPEAVRNLLQRTRIATRPGGVVALGIIADRFEIRADGTRRPALLESDLSIDTARRLLDDVFVDFTVADSQLHPAEVEEERGGERYTLASTLLTWLAVSS</sequence>
<dbReference type="EMBL" id="BMHI01000002">
    <property type="protein sequence ID" value="GGB24462.1"/>
    <property type="molecule type" value="Genomic_DNA"/>
</dbReference>
<dbReference type="RefSeq" id="WP_188836166.1">
    <property type="nucleotide sequence ID" value="NZ_BMHI01000002.1"/>
</dbReference>
<accession>A0A916SZI5</accession>
<proteinExistence type="predicted"/>
<dbReference type="Pfam" id="PF13649">
    <property type="entry name" value="Methyltransf_25"/>
    <property type="match status" value="1"/>
</dbReference>
<reference evidence="2" key="1">
    <citation type="journal article" date="2014" name="Int. J. Syst. Evol. Microbiol.">
        <title>Complete genome sequence of Corynebacterium casei LMG S-19264T (=DSM 44701T), isolated from a smear-ripened cheese.</title>
        <authorList>
            <consortium name="US DOE Joint Genome Institute (JGI-PGF)"/>
            <person name="Walter F."/>
            <person name="Albersmeier A."/>
            <person name="Kalinowski J."/>
            <person name="Ruckert C."/>
        </authorList>
    </citation>
    <scope>NUCLEOTIDE SEQUENCE</scope>
    <source>
        <strain evidence="2">CGMCC 1.15085</strain>
    </source>
</reference>
<evidence type="ECO:0000313" key="3">
    <source>
        <dbReference type="Proteomes" id="UP000636793"/>
    </source>
</evidence>
<evidence type="ECO:0000259" key="1">
    <source>
        <dbReference type="Pfam" id="PF13649"/>
    </source>
</evidence>
<evidence type="ECO:0000313" key="2">
    <source>
        <dbReference type="EMBL" id="GGB24462.1"/>
    </source>
</evidence>
<dbReference type="SUPFAM" id="SSF53335">
    <property type="entry name" value="S-adenosyl-L-methionine-dependent methyltransferases"/>
    <property type="match status" value="1"/>
</dbReference>
<organism evidence="2 3">
    <name type="scientific">Flexivirga endophytica</name>
    <dbReference type="NCBI Taxonomy" id="1849103"/>
    <lineage>
        <taxon>Bacteria</taxon>
        <taxon>Bacillati</taxon>
        <taxon>Actinomycetota</taxon>
        <taxon>Actinomycetes</taxon>
        <taxon>Micrococcales</taxon>
        <taxon>Dermacoccaceae</taxon>
        <taxon>Flexivirga</taxon>
    </lineage>
</organism>
<dbReference type="InterPro" id="IPR029063">
    <property type="entry name" value="SAM-dependent_MTases_sf"/>
</dbReference>
<feature type="domain" description="Methyltransferase" evidence="1">
    <location>
        <begin position="59"/>
        <end position="155"/>
    </location>
</feature>
<comment type="caution">
    <text evidence="2">The sequence shown here is derived from an EMBL/GenBank/DDBJ whole genome shotgun (WGS) entry which is preliminary data.</text>
</comment>
<name>A0A916SZI5_9MICO</name>
<reference evidence="2" key="2">
    <citation type="submission" date="2020-09" db="EMBL/GenBank/DDBJ databases">
        <authorList>
            <person name="Sun Q."/>
            <person name="Zhou Y."/>
        </authorList>
    </citation>
    <scope>NUCLEOTIDE SEQUENCE</scope>
    <source>
        <strain evidence="2">CGMCC 1.15085</strain>
    </source>
</reference>
<dbReference type="InterPro" id="IPR041698">
    <property type="entry name" value="Methyltransf_25"/>
</dbReference>
<dbReference type="CDD" id="cd02440">
    <property type="entry name" value="AdoMet_MTases"/>
    <property type="match status" value="1"/>
</dbReference>
<dbReference type="Proteomes" id="UP000636793">
    <property type="component" value="Unassembled WGS sequence"/>
</dbReference>
<dbReference type="AlphaFoldDB" id="A0A916SZI5"/>
<gene>
    <name evidence="2" type="ORF">GCM10011492_13010</name>
</gene>